<dbReference type="Proteomes" id="UP000186594">
    <property type="component" value="Unassembled WGS sequence"/>
</dbReference>
<dbReference type="OrthoDB" id="408954at2759"/>
<evidence type="ECO:0000256" key="3">
    <source>
        <dbReference type="ARBA" id="ARBA00022989"/>
    </source>
</evidence>
<evidence type="ECO:0000313" key="8">
    <source>
        <dbReference type="Proteomes" id="UP000186594"/>
    </source>
</evidence>
<evidence type="ECO:0000256" key="4">
    <source>
        <dbReference type="ARBA" id="ARBA00023136"/>
    </source>
</evidence>
<dbReference type="GO" id="GO:0016020">
    <property type="term" value="C:membrane"/>
    <property type="evidence" value="ECO:0007669"/>
    <property type="project" value="UniProtKB-SubCell"/>
</dbReference>
<feature type="transmembrane region" description="Helical" evidence="5">
    <location>
        <begin position="33"/>
        <end position="51"/>
    </location>
</feature>
<dbReference type="InterPro" id="IPR050307">
    <property type="entry name" value="Sterol_Desaturase_Related"/>
</dbReference>
<evidence type="ECO:0000256" key="5">
    <source>
        <dbReference type="SAM" id="Phobius"/>
    </source>
</evidence>
<evidence type="ECO:0000313" key="7">
    <source>
        <dbReference type="EMBL" id="OLL21819.1"/>
    </source>
</evidence>
<dbReference type="OMA" id="TDKVAKC"/>
<comment type="subcellular location">
    <subcellularLocation>
        <location evidence="1">Membrane</location>
    </subcellularLocation>
</comment>
<keyword evidence="8" id="KW-1185">Reference proteome</keyword>
<comment type="caution">
    <text evidence="7">The sequence shown here is derived from an EMBL/GenBank/DDBJ whole genome shotgun (WGS) entry which is preliminary data.</text>
</comment>
<organism evidence="7 8">
    <name type="scientific">Neolecta irregularis (strain DAH-3)</name>
    <dbReference type="NCBI Taxonomy" id="1198029"/>
    <lineage>
        <taxon>Eukaryota</taxon>
        <taxon>Fungi</taxon>
        <taxon>Dikarya</taxon>
        <taxon>Ascomycota</taxon>
        <taxon>Taphrinomycotina</taxon>
        <taxon>Neolectales</taxon>
        <taxon>Neolectaceae</taxon>
        <taxon>Neolecta</taxon>
    </lineage>
</organism>
<dbReference type="GO" id="GO:0008610">
    <property type="term" value="P:lipid biosynthetic process"/>
    <property type="evidence" value="ECO:0007669"/>
    <property type="project" value="InterPro"/>
</dbReference>
<dbReference type="Pfam" id="PF04116">
    <property type="entry name" value="FA_hydroxylase"/>
    <property type="match status" value="1"/>
</dbReference>
<gene>
    <name evidence="7" type="ORF">NEOLI_001036</name>
</gene>
<dbReference type="AlphaFoldDB" id="A0A1U7LGP7"/>
<dbReference type="PANTHER" id="PTHR11863">
    <property type="entry name" value="STEROL DESATURASE"/>
    <property type="match status" value="1"/>
</dbReference>
<sequence>MITTISVIFYLRVMAGQRKFPYKWKGLPSFQEVALHLTISVIIRDILFYYGHVALHSRYLYKFIHKQHHAFTAPMGMSAMYCHPVEHLVSNFIPVIVGPGLLGSHILVVWLFVIMESVAAVSTHSGYHLPGILREASRFHDYHHEFFTGNYGSREWLDYLHGTDSAYKKYMLTKNAVRDDIVTEWSMLGALWAIALGNKFVG</sequence>
<accession>A0A1U7LGP7</accession>
<dbReference type="InterPro" id="IPR006694">
    <property type="entry name" value="Fatty_acid_hydroxylase"/>
</dbReference>
<reference evidence="7 8" key="1">
    <citation type="submission" date="2016-04" db="EMBL/GenBank/DDBJ databases">
        <title>Evolutionary innovation and constraint leading to complex multicellularity in the Ascomycota.</title>
        <authorList>
            <person name="Cisse O."/>
            <person name="Nguyen A."/>
            <person name="Hewitt D.A."/>
            <person name="Jedd G."/>
            <person name="Stajich J.E."/>
        </authorList>
    </citation>
    <scope>NUCLEOTIDE SEQUENCE [LARGE SCALE GENOMIC DNA]</scope>
    <source>
        <strain evidence="7 8">DAH-3</strain>
    </source>
</reference>
<keyword evidence="2 5" id="KW-0812">Transmembrane</keyword>
<dbReference type="GO" id="GO:0005506">
    <property type="term" value="F:iron ion binding"/>
    <property type="evidence" value="ECO:0007669"/>
    <property type="project" value="InterPro"/>
</dbReference>
<protein>
    <submittedName>
        <fullName evidence="7">Fatty acid hydroxylase domain-containing protein 2</fullName>
    </submittedName>
</protein>
<keyword evidence="4 5" id="KW-0472">Membrane</keyword>
<keyword evidence="3 5" id="KW-1133">Transmembrane helix</keyword>
<name>A0A1U7LGP7_NEOID</name>
<dbReference type="GO" id="GO:0016491">
    <property type="term" value="F:oxidoreductase activity"/>
    <property type="evidence" value="ECO:0007669"/>
    <property type="project" value="InterPro"/>
</dbReference>
<evidence type="ECO:0000256" key="1">
    <source>
        <dbReference type="ARBA" id="ARBA00004370"/>
    </source>
</evidence>
<evidence type="ECO:0000259" key="6">
    <source>
        <dbReference type="Pfam" id="PF04116"/>
    </source>
</evidence>
<dbReference type="STRING" id="1198029.A0A1U7LGP7"/>
<evidence type="ECO:0000256" key="2">
    <source>
        <dbReference type="ARBA" id="ARBA00022692"/>
    </source>
</evidence>
<feature type="domain" description="Fatty acid hydroxylase" evidence="6">
    <location>
        <begin position="39"/>
        <end position="163"/>
    </location>
</feature>
<proteinExistence type="predicted"/>
<feature type="transmembrane region" description="Helical" evidence="5">
    <location>
        <begin position="92"/>
        <end position="114"/>
    </location>
</feature>
<dbReference type="EMBL" id="LXFE01004239">
    <property type="protein sequence ID" value="OLL21819.1"/>
    <property type="molecule type" value="Genomic_DNA"/>
</dbReference>